<dbReference type="PROSITE" id="PS00092">
    <property type="entry name" value="N6_MTASE"/>
    <property type="match status" value="1"/>
</dbReference>
<accession>A0ABP8JWF2</accession>
<sequence>MQRRKRPFYIITHRSNTIKDTQDALRLGANAIELDICHHEGHYYVSHSAPLTYEGTPTVAEYLDGLSELLRTHRYNLALAIFDLKHNDFDIDDLVSVIRQHLTGDIGEGVTILLTHADDENFIKSYSGQYPNVGVGVDESNLTPAELEQIFLQAGQQNFSYADGITTFLDKPDVFANVTAAQDCAFRNEPNSFALIYTWVLMLEDSMRKYLDAYVDGIFVDPPYIEKLRNLVTAAPYDAVYELAQNGHNPYTATRLPKYKLRIKTSDTLLAGSDAFYVFTLTGTAGTLCSLPFNSNLGGRLNRDTETCIRLEGLDIGEIRSLTIEPLTSDFSSDWLPEAIVVESKWLDQPVTFVYNTDGSSEQWITKEDGAVTRLPLV</sequence>
<reference evidence="3" key="1">
    <citation type="journal article" date="2019" name="Int. J. Syst. Evol. Microbiol.">
        <title>The Global Catalogue of Microorganisms (GCM) 10K type strain sequencing project: providing services to taxonomists for standard genome sequencing and annotation.</title>
        <authorList>
            <consortium name="The Broad Institute Genomics Platform"/>
            <consortium name="The Broad Institute Genome Sequencing Center for Infectious Disease"/>
            <person name="Wu L."/>
            <person name="Ma J."/>
        </authorList>
    </citation>
    <scope>NUCLEOTIDE SEQUENCE [LARGE SCALE GENOMIC DNA]</scope>
    <source>
        <strain evidence="3">JCM 17925</strain>
    </source>
</reference>
<dbReference type="SUPFAM" id="SSF51695">
    <property type="entry name" value="PLC-like phosphodiesterases"/>
    <property type="match status" value="1"/>
</dbReference>
<comment type="caution">
    <text evidence="2">The sequence shown here is derived from an EMBL/GenBank/DDBJ whole genome shotgun (WGS) entry which is preliminary data.</text>
</comment>
<dbReference type="RefSeq" id="WP_345263675.1">
    <property type="nucleotide sequence ID" value="NZ_BAABHB010000001.1"/>
</dbReference>
<dbReference type="PROSITE" id="PS50095">
    <property type="entry name" value="PLAT"/>
    <property type="match status" value="1"/>
</dbReference>
<dbReference type="Proteomes" id="UP001500936">
    <property type="component" value="Unassembled WGS sequence"/>
</dbReference>
<dbReference type="EMBL" id="BAABHB010000001">
    <property type="protein sequence ID" value="GAA4396784.1"/>
    <property type="molecule type" value="Genomic_DNA"/>
</dbReference>
<evidence type="ECO:0000259" key="1">
    <source>
        <dbReference type="PROSITE" id="PS50095"/>
    </source>
</evidence>
<protein>
    <recommendedName>
        <fullName evidence="1">PLAT domain-containing protein</fullName>
    </recommendedName>
</protein>
<proteinExistence type="predicted"/>
<dbReference type="InterPro" id="IPR001024">
    <property type="entry name" value="PLAT/LH2_dom"/>
</dbReference>
<feature type="domain" description="PLAT" evidence="1">
    <location>
        <begin position="257"/>
        <end position="378"/>
    </location>
</feature>
<gene>
    <name evidence="2" type="ORF">GCM10023187_05310</name>
</gene>
<keyword evidence="3" id="KW-1185">Reference proteome</keyword>
<dbReference type="InterPro" id="IPR002052">
    <property type="entry name" value="DNA_methylase_N6_adenine_CS"/>
</dbReference>
<organism evidence="2 3">
    <name type="scientific">Nibrella viscosa</name>
    <dbReference type="NCBI Taxonomy" id="1084524"/>
    <lineage>
        <taxon>Bacteria</taxon>
        <taxon>Pseudomonadati</taxon>
        <taxon>Bacteroidota</taxon>
        <taxon>Cytophagia</taxon>
        <taxon>Cytophagales</taxon>
        <taxon>Spirosomataceae</taxon>
        <taxon>Nibrella</taxon>
    </lineage>
</organism>
<dbReference type="Gene3D" id="2.60.60.20">
    <property type="entry name" value="PLAT/LH2 domain"/>
    <property type="match status" value="1"/>
</dbReference>
<evidence type="ECO:0000313" key="2">
    <source>
        <dbReference type="EMBL" id="GAA4396784.1"/>
    </source>
</evidence>
<name>A0ABP8JWF2_9BACT</name>
<dbReference type="InterPro" id="IPR036392">
    <property type="entry name" value="PLAT/LH2_dom_sf"/>
</dbReference>
<dbReference type="InterPro" id="IPR017946">
    <property type="entry name" value="PLC-like_Pdiesterase_TIM-brl"/>
</dbReference>
<dbReference type="Gene3D" id="3.20.20.190">
    <property type="entry name" value="Phosphatidylinositol (PI) phosphodiesterase"/>
    <property type="match status" value="1"/>
</dbReference>
<evidence type="ECO:0000313" key="3">
    <source>
        <dbReference type="Proteomes" id="UP001500936"/>
    </source>
</evidence>
<dbReference type="SUPFAM" id="SSF49723">
    <property type="entry name" value="Lipase/lipooxygenase domain (PLAT/LH2 domain)"/>
    <property type="match status" value="1"/>
</dbReference>